<feature type="chain" id="PRO_5033193800" description="Tol-Pal system protein TolB" evidence="5">
    <location>
        <begin position="23"/>
        <end position="442"/>
    </location>
</feature>
<dbReference type="AlphaFoldDB" id="A0A840C3V7"/>
<sequence precursor="true">MMKTLMARLALPLIAAMTLVPAVLTPARAEITITLDRANFQPLPIAITNFGGDVEFGARIAEVITANLRRCGYFVPVDPQAFVEPSPAFDAAPQFSAWQAINAQALVTGRVTREGGGRLKAEFRLWDVFAGQQLTGQQYFTDPNNWRRIAHIISDAIFTRITGLKGFFDTRVVFVDESGPKEQRRKRLAIMDQDGANLRYLTRGEDLVVTPRFSPVAQEITFMSQRTGEQPHVQLLNLDTGQREIVGNFPDMTSSPRFSPDGQRIVMSLQQGGNANIYIMDLRSRTTTRVTSTNAIDTSPSFSPDGARIAFESDRGGRQQIYVMNVDGSDVQRVSFGEGSYAQPVWSPRGDYIAFTRQKGGTFSIGIMRPDGTGERILTEGFHNEGPSWAPNGQYIMFWRDPGGQGGGKLYMVDVTGRVEVPVPTPSFGSDPAWSPLLTEVR</sequence>
<dbReference type="GO" id="GO:0051301">
    <property type="term" value="P:cell division"/>
    <property type="evidence" value="ECO:0007669"/>
    <property type="project" value="UniProtKB-UniRule"/>
</dbReference>
<organism evidence="7 8">
    <name type="scientific">Chelatococcus caeni</name>
    <dbReference type="NCBI Taxonomy" id="1348468"/>
    <lineage>
        <taxon>Bacteria</taxon>
        <taxon>Pseudomonadati</taxon>
        <taxon>Pseudomonadota</taxon>
        <taxon>Alphaproteobacteria</taxon>
        <taxon>Hyphomicrobiales</taxon>
        <taxon>Chelatococcaceae</taxon>
        <taxon>Chelatococcus</taxon>
    </lineage>
</organism>
<evidence type="ECO:0000256" key="3">
    <source>
        <dbReference type="ARBA" id="ARBA00022729"/>
    </source>
</evidence>
<comment type="function">
    <text evidence="5">Part of the Tol-Pal system, which plays a role in outer membrane invagination during cell division and is important for maintaining outer membrane integrity.</text>
</comment>
<dbReference type="PANTHER" id="PTHR36842">
    <property type="entry name" value="PROTEIN TOLB HOMOLOG"/>
    <property type="match status" value="1"/>
</dbReference>
<evidence type="ECO:0000259" key="6">
    <source>
        <dbReference type="Pfam" id="PF04052"/>
    </source>
</evidence>
<dbReference type="InterPro" id="IPR007195">
    <property type="entry name" value="TolB_N"/>
</dbReference>
<feature type="domain" description="TolB N-terminal" evidence="6">
    <location>
        <begin position="32"/>
        <end position="134"/>
    </location>
</feature>
<keyword evidence="5" id="KW-0131">Cell cycle</keyword>
<evidence type="ECO:0000313" key="7">
    <source>
        <dbReference type="EMBL" id="MBB4018169.1"/>
    </source>
</evidence>
<dbReference type="SUPFAM" id="SSF52964">
    <property type="entry name" value="TolB, N-terminal domain"/>
    <property type="match status" value="1"/>
</dbReference>
<keyword evidence="5" id="KW-0132">Cell division</keyword>
<gene>
    <name evidence="5" type="primary">tolB</name>
    <name evidence="7" type="ORF">GGR16_003203</name>
</gene>
<dbReference type="Pfam" id="PF04052">
    <property type="entry name" value="TolB_N"/>
    <property type="match status" value="1"/>
</dbReference>
<comment type="similarity">
    <text evidence="2 5">Belongs to the TolB family.</text>
</comment>
<dbReference type="RefSeq" id="WP_183317180.1">
    <property type="nucleotide sequence ID" value="NZ_JACIEN010000003.1"/>
</dbReference>
<dbReference type="HAMAP" id="MF_00671">
    <property type="entry name" value="TolB"/>
    <property type="match status" value="1"/>
</dbReference>
<dbReference type="InterPro" id="IPR011042">
    <property type="entry name" value="6-blade_b-propeller_TolB-like"/>
</dbReference>
<keyword evidence="4 5" id="KW-0574">Periplasm</keyword>
<name>A0A840C3V7_9HYPH</name>
<comment type="subunit">
    <text evidence="5">The Tol-Pal system is composed of five core proteins: the inner membrane proteins TolA, TolQ and TolR, the periplasmic protein TolB and the outer membrane protein Pal. They form a network linking the inner and outer membranes and the peptidoglycan layer.</text>
</comment>
<proteinExistence type="inferred from homology"/>
<reference evidence="7 8" key="1">
    <citation type="submission" date="2020-08" db="EMBL/GenBank/DDBJ databases">
        <title>Genomic Encyclopedia of Type Strains, Phase IV (KMG-IV): sequencing the most valuable type-strain genomes for metagenomic binning, comparative biology and taxonomic classification.</title>
        <authorList>
            <person name="Goeker M."/>
        </authorList>
    </citation>
    <scope>NUCLEOTIDE SEQUENCE [LARGE SCALE GENOMIC DNA]</scope>
    <source>
        <strain evidence="7 8">DSM 103737</strain>
    </source>
</reference>
<dbReference type="Proteomes" id="UP000577362">
    <property type="component" value="Unassembled WGS sequence"/>
</dbReference>
<dbReference type="EMBL" id="JACIEN010000003">
    <property type="protein sequence ID" value="MBB4018169.1"/>
    <property type="molecule type" value="Genomic_DNA"/>
</dbReference>
<feature type="signal peptide" evidence="5">
    <location>
        <begin position="1"/>
        <end position="22"/>
    </location>
</feature>
<dbReference type="GO" id="GO:0017038">
    <property type="term" value="P:protein import"/>
    <property type="evidence" value="ECO:0007669"/>
    <property type="project" value="InterPro"/>
</dbReference>
<evidence type="ECO:0000313" key="8">
    <source>
        <dbReference type="Proteomes" id="UP000577362"/>
    </source>
</evidence>
<dbReference type="Gene3D" id="2.120.10.30">
    <property type="entry name" value="TolB, C-terminal domain"/>
    <property type="match status" value="1"/>
</dbReference>
<dbReference type="SUPFAM" id="SSF69304">
    <property type="entry name" value="Tricorn protease N-terminal domain"/>
    <property type="match status" value="1"/>
</dbReference>
<comment type="subcellular location">
    <subcellularLocation>
        <location evidence="1 5">Periplasm</location>
    </subcellularLocation>
</comment>
<accession>A0A840C3V7</accession>
<dbReference type="Pfam" id="PF07676">
    <property type="entry name" value="PD40"/>
    <property type="match status" value="4"/>
</dbReference>
<keyword evidence="3 5" id="KW-0732">Signal</keyword>
<dbReference type="InterPro" id="IPR014167">
    <property type="entry name" value="Tol-Pal_TolB"/>
</dbReference>
<dbReference type="NCBIfam" id="TIGR02800">
    <property type="entry name" value="propeller_TolB"/>
    <property type="match status" value="1"/>
</dbReference>
<protein>
    <recommendedName>
        <fullName evidence="5">Tol-Pal system protein TolB</fullName>
    </recommendedName>
</protein>
<comment type="caution">
    <text evidence="7">The sequence shown here is derived from an EMBL/GenBank/DDBJ whole genome shotgun (WGS) entry which is preliminary data.</text>
</comment>
<dbReference type="InterPro" id="IPR011659">
    <property type="entry name" value="WD40"/>
</dbReference>
<dbReference type="PANTHER" id="PTHR36842:SF1">
    <property type="entry name" value="PROTEIN TOLB"/>
    <property type="match status" value="1"/>
</dbReference>
<evidence type="ECO:0000256" key="5">
    <source>
        <dbReference type="HAMAP-Rule" id="MF_00671"/>
    </source>
</evidence>
<keyword evidence="8" id="KW-1185">Reference proteome</keyword>
<evidence type="ECO:0000256" key="1">
    <source>
        <dbReference type="ARBA" id="ARBA00004418"/>
    </source>
</evidence>
<dbReference type="Gene3D" id="3.40.50.10070">
    <property type="entry name" value="TolB, N-terminal domain"/>
    <property type="match status" value="1"/>
</dbReference>
<evidence type="ECO:0000256" key="2">
    <source>
        <dbReference type="ARBA" id="ARBA00009820"/>
    </source>
</evidence>
<evidence type="ECO:0000256" key="4">
    <source>
        <dbReference type="ARBA" id="ARBA00022764"/>
    </source>
</evidence>
<dbReference type="GO" id="GO:0042597">
    <property type="term" value="C:periplasmic space"/>
    <property type="evidence" value="ECO:0007669"/>
    <property type="project" value="UniProtKB-SubCell"/>
</dbReference>